<evidence type="ECO:0000313" key="1">
    <source>
        <dbReference type="EMBL" id="GBD52912.1"/>
    </source>
</evidence>
<comment type="caution">
    <text evidence="1">The sequence shown here is derived from an EMBL/GenBank/DDBJ whole genome shotgun (WGS) entry which is preliminary data.</text>
</comment>
<name>A0A2H6BRX9_MICAE</name>
<dbReference type="RefSeq" id="WP_002792669.1">
    <property type="nucleotide sequence ID" value="NZ_BEIU01000015.1"/>
</dbReference>
<proteinExistence type="predicted"/>
<accession>A0A2H6BRX9</accession>
<reference evidence="2" key="1">
    <citation type="submission" date="2017-12" db="EMBL/GenBank/DDBJ databases">
        <title>Improved Draft Genome Sequence of Microcystis aeruginosa NIES-298, a Microcystin-Producing Cyanobacterium from Lake Kasumigaura, Japan.</title>
        <authorList>
            <person name="Yamaguchi H."/>
            <person name="Suzuki S."/>
            <person name="Kawachi M."/>
        </authorList>
    </citation>
    <scope>NUCLEOTIDE SEQUENCE [LARGE SCALE GENOMIC DNA]</scope>
    <source>
        <strain evidence="2">NIES-298</strain>
    </source>
</reference>
<dbReference type="EMBL" id="BEYQ01000006">
    <property type="protein sequence ID" value="GBD52912.1"/>
    <property type="molecule type" value="Genomic_DNA"/>
</dbReference>
<dbReference type="Proteomes" id="UP000236321">
    <property type="component" value="Unassembled WGS sequence"/>
</dbReference>
<gene>
    <name evidence="1" type="ORF">BGM30_20050</name>
</gene>
<evidence type="ECO:0000313" key="2">
    <source>
        <dbReference type="Proteomes" id="UP000236321"/>
    </source>
</evidence>
<sequence length="140" mass="15122">MKLTFPDVKSTFPLTAILIFLSVPTFSLKSQAAPPPTKVGQCSNTFVSKVMTRLQDAVTKKPILGSGTSIEFTNGIYLVSYDTVPEAESSKPRDPVKLCLISIPKNCPPGDNRGKVYTVTNLRTKKTFTLPDSQHSCGGA</sequence>
<organism evidence="1 2">
    <name type="scientific">Microcystis aeruginosa NIES-298</name>
    <dbReference type="NCBI Taxonomy" id="449468"/>
    <lineage>
        <taxon>Bacteria</taxon>
        <taxon>Bacillati</taxon>
        <taxon>Cyanobacteriota</taxon>
        <taxon>Cyanophyceae</taxon>
        <taxon>Oscillatoriophycideae</taxon>
        <taxon>Chroococcales</taxon>
        <taxon>Microcystaceae</taxon>
        <taxon>Microcystis</taxon>
    </lineage>
</organism>
<protein>
    <submittedName>
        <fullName evidence="1">Uncharacterized protein</fullName>
    </submittedName>
</protein>
<dbReference type="AlphaFoldDB" id="A0A2H6BRX9"/>